<sequence length="461" mass="52901">MAAAAEGQFQAITKAMVSITEADKVREEAELLLKPDAKWEEIFMPAPISIAILGELGLISTRQKDDVSINKNRPTDGFKSIEHPESFRACLRQVSERAWDAFNEVNTQPICWHSKYVSEKMTKIRQGFFQNAQEGKNQLRKEIMKIQNEAEKCTKSAQATKEKFLEVIFLVKELLQACQNAEYGYEKDLDEVKIKLEEAKIKQESVRKTMEDAKWKQMQVEGEIKRALSEIEEALNFSPISCYDIGSDVTDKTEWIKKQLSKVEESGEALRQSHKEDYRSLKNIIDLMKKQTEILCEMKEYEMRRKDFETAKKMLNEGQDALGKVEQQWDKMVQFFHMISNLIQFCFNWHIEECLASVEGIQQITHAFSASNVTQLVHMISQTFTQVCEKYLINLVSSSGRILTVEPSNPSFDSECAKIASGCDEAQKAVSSLVLEMKDKFKRNLNAGLETIEKMKAMQHP</sequence>
<feature type="coiled-coil region" evidence="1">
    <location>
        <begin position="189"/>
        <end position="216"/>
    </location>
</feature>
<dbReference type="OrthoDB" id="5406275at2759"/>
<feature type="coiled-coil region" evidence="1">
    <location>
        <begin position="129"/>
        <end position="163"/>
    </location>
</feature>
<evidence type="ECO:0000313" key="3">
    <source>
        <dbReference type="Proteomes" id="UP000827986"/>
    </source>
</evidence>
<evidence type="ECO:0000256" key="1">
    <source>
        <dbReference type="SAM" id="Coils"/>
    </source>
</evidence>
<name>A0A9D3XNY2_9SAUR</name>
<dbReference type="EMBL" id="JAHDVG010000466">
    <property type="protein sequence ID" value="KAH1183152.1"/>
    <property type="molecule type" value="Genomic_DNA"/>
</dbReference>
<gene>
    <name evidence="2" type="ORF">KIL84_004644</name>
</gene>
<reference evidence="2" key="1">
    <citation type="submission" date="2021-09" db="EMBL/GenBank/DDBJ databases">
        <title>The genome of Mauremys mutica provides insights into the evolution of semi-aquatic lifestyle.</title>
        <authorList>
            <person name="Gong S."/>
            <person name="Gao Y."/>
        </authorList>
    </citation>
    <scope>NUCLEOTIDE SEQUENCE</scope>
    <source>
        <strain evidence="2">MM-2020</strain>
        <tissue evidence="2">Muscle</tissue>
    </source>
</reference>
<accession>A0A9D3XNY2</accession>
<organism evidence="2 3">
    <name type="scientific">Mauremys mutica</name>
    <name type="common">yellowpond turtle</name>
    <dbReference type="NCBI Taxonomy" id="74926"/>
    <lineage>
        <taxon>Eukaryota</taxon>
        <taxon>Metazoa</taxon>
        <taxon>Chordata</taxon>
        <taxon>Craniata</taxon>
        <taxon>Vertebrata</taxon>
        <taxon>Euteleostomi</taxon>
        <taxon>Archelosauria</taxon>
        <taxon>Testudinata</taxon>
        <taxon>Testudines</taxon>
        <taxon>Cryptodira</taxon>
        <taxon>Durocryptodira</taxon>
        <taxon>Testudinoidea</taxon>
        <taxon>Geoemydidae</taxon>
        <taxon>Geoemydinae</taxon>
        <taxon>Mauremys</taxon>
    </lineage>
</organism>
<dbReference type="PANTHER" id="PTHR33488">
    <property type="entry name" value="ZGC:162509"/>
    <property type="match status" value="1"/>
</dbReference>
<protein>
    <submittedName>
        <fullName evidence="2">Uncharacterized protein</fullName>
    </submittedName>
</protein>
<evidence type="ECO:0000313" key="2">
    <source>
        <dbReference type="EMBL" id="KAH1183152.1"/>
    </source>
</evidence>
<dbReference type="Proteomes" id="UP000827986">
    <property type="component" value="Unassembled WGS sequence"/>
</dbReference>
<dbReference type="PANTHER" id="PTHR33488:SF2">
    <property type="entry name" value="EARLY ENDOSOME ANTIGEN 1-LIKE"/>
    <property type="match status" value="1"/>
</dbReference>
<keyword evidence="3" id="KW-1185">Reference proteome</keyword>
<comment type="caution">
    <text evidence="2">The sequence shown here is derived from an EMBL/GenBank/DDBJ whole genome shotgun (WGS) entry which is preliminary data.</text>
</comment>
<keyword evidence="1" id="KW-0175">Coiled coil</keyword>
<proteinExistence type="predicted"/>
<dbReference type="AlphaFoldDB" id="A0A9D3XNY2"/>